<feature type="transmembrane region" description="Helical" evidence="2">
    <location>
        <begin position="176"/>
        <end position="195"/>
    </location>
</feature>
<keyword evidence="2" id="KW-0812">Transmembrane</keyword>
<organism evidence="4 5">
    <name type="scientific">Parathielavia appendiculata</name>
    <dbReference type="NCBI Taxonomy" id="2587402"/>
    <lineage>
        <taxon>Eukaryota</taxon>
        <taxon>Fungi</taxon>
        <taxon>Dikarya</taxon>
        <taxon>Ascomycota</taxon>
        <taxon>Pezizomycotina</taxon>
        <taxon>Sordariomycetes</taxon>
        <taxon>Sordariomycetidae</taxon>
        <taxon>Sordariales</taxon>
        <taxon>Chaetomiaceae</taxon>
        <taxon>Parathielavia</taxon>
    </lineage>
</organism>
<dbReference type="RefSeq" id="XP_062644277.1">
    <property type="nucleotide sequence ID" value="XM_062796586.1"/>
</dbReference>
<keyword evidence="5" id="KW-1185">Reference proteome</keyword>
<comment type="caution">
    <text evidence="4">The sequence shown here is derived from an EMBL/GenBank/DDBJ whole genome shotgun (WGS) entry which is preliminary data.</text>
</comment>
<evidence type="ECO:0000256" key="3">
    <source>
        <dbReference type="SAM" id="SignalP"/>
    </source>
</evidence>
<dbReference type="Proteomes" id="UP001302602">
    <property type="component" value="Unassembled WGS sequence"/>
</dbReference>
<reference evidence="4" key="2">
    <citation type="submission" date="2023-05" db="EMBL/GenBank/DDBJ databases">
        <authorList>
            <consortium name="Lawrence Berkeley National Laboratory"/>
            <person name="Steindorff A."/>
            <person name="Hensen N."/>
            <person name="Bonometti L."/>
            <person name="Westerberg I."/>
            <person name="Brannstrom I.O."/>
            <person name="Guillou S."/>
            <person name="Cros-Aarteil S."/>
            <person name="Calhoun S."/>
            <person name="Haridas S."/>
            <person name="Kuo A."/>
            <person name="Mondo S."/>
            <person name="Pangilinan J."/>
            <person name="Riley R."/>
            <person name="Labutti K."/>
            <person name="Andreopoulos B."/>
            <person name="Lipzen A."/>
            <person name="Chen C."/>
            <person name="Yanf M."/>
            <person name="Daum C."/>
            <person name="Ng V."/>
            <person name="Clum A."/>
            <person name="Ohm R."/>
            <person name="Martin F."/>
            <person name="Silar P."/>
            <person name="Natvig D."/>
            <person name="Lalanne C."/>
            <person name="Gautier V."/>
            <person name="Ament-Velasquez S.L."/>
            <person name="Kruys A."/>
            <person name="Hutchinson M.I."/>
            <person name="Powell A.J."/>
            <person name="Barry K."/>
            <person name="Miller A.N."/>
            <person name="Grigoriev I.V."/>
            <person name="Debuchy R."/>
            <person name="Gladieux P."/>
            <person name="Thoren M.H."/>
            <person name="Johannesson H."/>
        </authorList>
    </citation>
    <scope>NUCLEOTIDE SEQUENCE</scope>
    <source>
        <strain evidence="4">CBS 731.68</strain>
    </source>
</reference>
<protein>
    <recommendedName>
        <fullName evidence="6">Extracellular membrane protein CFEM domain-containing protein</fullName>
    </recommendedName>
</protein>
<accession>A0AAN6TUJ8</accession>
<evidence type="ECO:0000256" key="1">
    <source>
        <dbReference type="SAM" id="MobiDB-lite"/>
    </source>
</evidence>
<proteinExistence type="predicted"/>
<dbReference type="AlphaFoldDB" id="A0AAN6TUJ8"/>
<keyword evidence="2" id="KW-1133">Transmembrane helix</keyword>
<feature type="region of interest" description="Disordered" evidence="1">
    <location>
        <begin position="144"/>
        <end position="166"/>
    </location>
</feature>
<evidence type="ECO:0000313" key="5">
    <source>
        <dbReference type="Proteomes" id="UP001302602"/>
    </source>
</evidence>
<name>A0AAN6TUJ8_9PEZI</name>
<dbReference type="EMBL" id="MU853238">
    <property type="protein sequence ID" value="KAK4120506.1"/>
    <property type="molecule type" value="Genomic_DNA"/>
</dbReference>
<gene>
    <name evidence="4" type="ORF">N657DRAFT_683608</name>
</gene>
<feature type="chain" id="PRO_5042850934" description="Extracellular membrane protein CFEM domain-containing protein" evidence="3">
    <location>
        <begin position="22"/>
        <end position="196"/>
    </location>
</feature>
<dbReference type="GeneID" id="87833354"/>
<evidence type="ECO:0000313" key="4">
    <source>
        <dbReference type="EMBL" id="KAK4120506.1"/>
    </source>
</evidence>
<keyword evidence="2" id="KW-0472">Membrane</keyword>
<reference evidence="4" key="1">
    <citation type="journal article" date="2023" name="Mol. Phylogenet. Evol.">
        <title>Genome-scale phylogeny and comparative genomics of the fungal order Sordariales.</title>
        <authorList>
            <person name="Hensen N."/>
            <person name="Bonometti L."/>
            <person name="Westerberg I."/>
            <person name="Brannstrom I.O."/>
            <person name="Guillou S."/>
            <person name="Cros-Aarteil S."/>
            <person name="Calhoun S."/>
            <person name="Haridas S."/>
            <person name="Kuo A."/>
            <person name="Mondo S."/>
            <person name="Pangilinan J."/>
            <person name="Riley R."/>
            <person name="LaButti K."/>
            <person name="Andreopoulos B."/>
            <person name="Lipzen A."/>
            <person name="Chen C."/>
            <person name="Yan M."/>
            <person name="Daum C."/>
            <person name="Ng V."/>
            <person name="Clum A."/>
            <person name="Steindorff A."/>
            <person name="Ohm R.A."/>
            <person name="Martin F."/>
            <person name="Silar P."/>
            <person name="Natvig D.O."/>
            <person name="Lalanne C."/>
            <person name="Gautier V."/>
            <person name="Ament-Velasquez S.L."/>
            <person name="Kruys A."/>
            <person name="Hutchinson M.I."/>
            <person name="Powell A.J."/>
            <person name="Barry K."/>
            <person name="Miller A.N."/>
            <person name="Grigoriev I.V."/>
            <person name="Debuchy R."/>
            <person name="Gladieux P."/>
            <person name="Hiltunen Thoren M."/>
            <person name="Johannesson H."/>
        </authorList>
    </citation>
    <scope>NUCLEOTIDE SEQUENCE</scope>
    <source>
        <strain evidence="4">CBS 731.68</strain>
    </source>
</reference>
<keyword evidence="3" id="KW-0732">Signal</keyword>
<sequence>MHPLTSFALLALSLAGRPALAQQADEKTDTGLNFASWSSAISDFPASTDCPRTAPNSMQGEYFTCSSSAFDMGWNCPGVKTAFSSRTLCICSSIMQMSSCLATYCPSNTVVESILSKDQEDFTSLWSCPSALAAANGGFVGNTGGGSGVTRPTGRASPSPNVGAGKPGMPLGGGDGWMMGLVIALGGVVGVVAVVL</sequence>
<feature type="signal peptide" evidence="3">
    <location>
        <begin position="1"/>
        <end position="21"/>
    </location>
</feature>
<evidence type="ECO:0008006" key="6">
    <source>
        <dbReference type="Google" id="ProtNLM"/>
    </source>
</evidence>
<evidence type="ECO:0000256" key="2">
    <source>
        <dbReference type="SAM" id="Phobius"/>
    </source>
</evidence>